<evidence type="ECO:0000256" key="3">
    <source>
        <dbReference type="PROSITE-ProRule" id="PRU00182"/>
    </source>
</evidence>
<dbReference type="Gene3D" id="3.30.2350.10">
    <property type="entry name" value="Pseudouridine synthase"/>
    <property type="match status" value="1"/>
</dbReference>
<sequence>MSLSHQRHRFVARPEDAGQRLDQVLAANVPGLSRRKARVAIDLGGVFVDGARVKVAGRAIKPGQTILAHLGGALDRATKEVGAAARARDEKNLPPFRVVHQDEDLVVVDKPSGLVTAPTPESDRGNLADLLGRALGGTIYVVHRLDLDTSGLVVFARTESANRALSDRIRAHDFDRVYLAALHGHVPWDERTIEEPVAGKRAISHAAVLERLSPPGSPGVTLTRFRLTTGRTHQIRLHARHEGHPVLGDRKYGSPSPVDPPRLALHATLLGFVHPRTGEALSWESPWPDDLATWLEGVRGAAPPPR</sequence>
<feature type="domain" description="RNA-binding S4" evidence="4">
    <location>
        <begin position="19"/>
        <end position="82"/>
    </location>
</feature>
<dbReference type="PROSITE" id="PS50889">
    <property type="entry name" value="S4"/>
    <property type="match status" value="1"/>
</dbReference>
<evidence type="ECO:0000256" key="2">
    <source>
        <dbReference type="ARBA" id="ARBA00023235"/>
    </source>
</evidence>
<organism evidence="5 6">
    <name type="scientific">Polyangium spumosum</name>
    <dbReference type="NCBI Taxonomy" id="889282"/>
    <lineage>
        <taxon>Bacteria</taxon>
        <taxon>Pseudomonadati</taxon>
        <taxon>Myxococcota</taxon>
        <taxon>Polyangia</taxon>
        <taxon>Polyangiales</taxon>
        <taxon>Polyangiaceae</taxon>
        <taxon>Polyangium</taxon>
    </lineage>
</organism>
<dbReference type="InterPro" id="IPR050188">
    <property type="entry name" value="RluA_PseudoU_synthase"/>
</dbReference>
<keyword evidence="2" id="KW-0413">Isomerase</keyword>
<dbReference type="SMART" id="SM00363">
    <property type="entry name" value="S4"/>
    <property type="match status" value="1"/>
</dbReference>
<reference evidence="5 6" key="1">
    <citation type="submission" date="2019-10" db="EMBL/GenBank/DDBJ databases">
        <title>A soil myxobacterium in the family Polyangiaceae.</title>
        <authorList>
            <person name="Li Y."/>
            <person name="Wang J."/>
        </authorList>
    </citation>
    <scope>NUCLEOTIDE SEQUENCE [LARGE SCALE GENOMIC DNA]</scope>
    <source>
        <strain evidence="5 6">DSM 14734</strain>
    </source>
</reference>
<dbReference type="Pfam" id="PF00849">
    <property type="entry name" value="PseudoU_synth_2"/>
    <property type="match status" value="1"/>
</dbReference>
<proteinExistence type="inferred from homology"/>
<comment type="similarity">
    <text evidence="1">Belongs to the pseudouridine synthase RluA family.</text>
</comment>
<keyword evidence="3" id="KW-0694">RNA-binding</keyword>
<dbReference type="InterPro" id="IPR002942">
    <property type="entry name" value="S4_RNA-bd"/>
</dbReference>
<dbReference type="SUPFAM" id="SSF55174">
    <property type="entry name" value="Alpha-L RNA-binding motif"/>
    <property type="match status" value="1"/>
</dbReference>
<dbReference type="PANTHER" id="PTHR21600">
    <property type="entry name" value="MITOCHONDRIAL RNA PSEUDOURIDINE SYNTHASE"/>
    <property type="match status" value="1"/>
</dbReference>
<dbReference type="InterPro" id="IPR006224">
    <property type="entry name" value="PsdUridine_synth_RluA-like_CS"/>
</dbReference>
<keyword evidence="6" id="KW-1185">Reference proteome</keyword>
<dbReference type="RefSeq" id="WP_153818932.1">
    <property type="nucleotide sequence ID" value="NZ_WJIE01000002.1"/>
</dbReference>
<dbReference type="Proteomes" id="UP000440224">
    <property type="component" value="Unassembled WGS sequence"/>
</dbReference>
<dbReference type="GO" id="GO:0003723">
    <property type="term" value="F:RNA binding"/>
    <property type="evidence" value="ECO:0007669"/>
    <property type="project" value="UniProtKB-KW"/>
</dbReference>
<comment type="caution">
    <text evidence="5">The sequence shown here is derived from an EMBL/GenBank/DDBJ whole genome shotgun (WGS) entry which is preliminary data.</text>
</comment>
<dbReference type="CDD" id="cd00165">
    <property type="entry name" value="S4"/>
    <property type="match status" value="1"/>
</dbReference>
<dbReference type="InterPro" id="IPR020103">
    <property type="entry name" value="PsdUridine_synth_cat_dom_sf"/>
</dbReference>
<evidence type="ECO:0000313" key="5">
    <source>
        <dbReference type="EMBL" id="MRG92102.1"/>
    </source>
</evidence>
<dbReference type="GO" id="GO:0120159">
    <property type="term" value="F:rRNA pseudouridine synthase activity"/>
    <property type="evidence" value="ECO:0007669"/>
    <property type="project" value="UniProtKB-ARBA"/>
</dbReference>
<dbReference type="SUPFAM" id="SSF55120">
    <property type="entry name" value="Pseudouridine synthase"/>
    <property type="match status" value="1"/>
</dbReference>
<dbReference type="OrthoDB" id="128480at2"/>
<dbReference type="PROSITE" id="PS01129">
    <property type="entry name" value="PSI_RLU"/>
    <property type="match status" value="1"/>
</dbReference>
<evidence type="ECO:0000259" key="4">
    <source>
        <dbReference type="SMART" id="SM00363"/>
    </source>
</evidence>
<dbReference type="Pfam" id="PF01479">
    <property type="entry name" value="S4"/>
    <property type="match status" value="1"/>
</dbReference>
<accession>A0A6N7PJ17</accession>
<evidence type="ECO:0000256" key="1">
    <source>
        <dbReference type="ARBA" id="ARBA00010876"/>
    </source>
</evidence>
<evidence type="ECO:0000313" key="6">
    <source>
        <dbReference type="Proteomes" id="UP000440224"/>
    </source>
</evidence>
<name>A0A6N7PJ17_9BACT</name>
<dbReference type="GO" id="GO:0000455">
    <property type="term" value="P:enzyme-directed rRNA pseudouridine synthesis"/>
    <property type="evidence" value="ECO:0007669"/>
    <property type="project" value="TreeGrafter"/>
</dbReference>
<dbReference type="Gene3D" id="3.10.290.10">
    <property type="entry name" value="RNA-binding S4 domain"/>
    <property type="match status" value="1"/>
</dbReference>
<protein>
    <submittedName>
        <fullName evidence="5">RluA family pseudouridine synthase</fullName>
    </submittedName>
</protein>
<dbReference type="AlphaFoldDB" id="A0A6N7PJ17"/>
<dbReference type="InterPro" id="IPR006145">
    <property type="entry name" value="PsdUridine_synth_RsuA/RluA"/>
</dbReference>
<gene>
    <name evidence="5" type="ORF">GF068_09205</name>
</gene>
<dbReference type="EMBL" id="WJIE01000002">
    <property type="protein sequence ID" value="MRG92102.1"/>
    <property type="molecule type" value="Genomic_DNA"/>
</dbReference>
<dbReference type="PANTHER" id="PTHR21600:SF87">
    <property type="entry name" value="RNA PSEUDOURIDYLATE SYNTHASE DOMAIN-CONTAINING PROTEIN 1"/>
    <property type="match status" value="1"/>
</dbReference>
<dbReference type="InterPro" id="IPR036986">
    <property type="entry name" value="S4_RNA-bd_sf"/>
</dbReference>
<dbReference type="CDD" id="cd02869">
    <property type="entry name" value="PseudoU_synth_RluA_like"/>
    <property type="match status" value="1"/>
</dbReference>